<dbReference type="AlphaFoldDB" id="A0A5E4WCU8"/>
<dbReference type="InterPro" id="IPR032710">
    <property type="entry name" value="NTF2-like_dom_sf"/>
</dbReference>
<sequence length="125" mass="13706">MDDEQTIAAITALEAKLRAAMIASDVDALNELLDDDLVFTTPDGYVLSKAEDLSAHRDGQLRLTQLDVFDTQIRRIDSLCLTTTKATLAGQYGSMAFDGKYAYTRLWRPHGATWRVVAGQAAKIG</sequence>
<dbReference type="InterPro" id="IPR027843">
    <property type="entry name" value="DUF4440"/>
</dbReference>
<dbReference type="Pfam" id="PF14534">
    <property type="entry name" value="DUF4440"/>
    <property type="match status" value="1"/>
</dbReference>
<dbReference type="SUPFAM" id="SSF54427">
    <property type="entry name" value="NTF2-like"/>
    <property type="match status" value="1"/>
</dbReference>
<feature type="domain" description="DUF4440" evidence="1">
    <location>
        <begin position="10"/>
        <end position="116"/>
    </location>
</feature>
<dbReference type="OrthoDB" id="5383110at2"/>
<gene>
    <name evidence="2" type="ORF">PPN31114_03144</name>
</gene>
<proteinExistence type="predicted"/>
<evidence type="ECO:0000259" key="1">
    <source>
        <dbReference type="Pfam" id="PF14534"/>
    </source>
</evidence>
<name>A0A5E4WCU8_9BURK</name>
<dbReference type="Proteomes" id="UP000366945">
    <property type="component" value="Unassembled WGS sequence"/>
</dbReference>
<accession>A0A5E4WCU8</accession>
<dbReference type="RefSeq" id="WP_150680461.1">
    <property type="nucleotide sequence ID" value="NZ_CABPSK010000003.1"/>
</dbReference>
<evidence type="ECO:0000313" key="3">
    <source>
        <dbReference type="Proteomes" id="UP000366945"/>
    </source>
</evidence>
<organism evidence="2 3">
    <name type="scientific">Pandoraea pneumonica</name>
    <dbReference type="NCBI Taxonomy" id="2508299"/>
    <lineage>
        <taxon>Bacteria</taxon>
        <taxon>Pseudomonadati</taxon>
        <taxon>Pseudomonadota</taxon>
        <taxon>Betaproteobacteria</taxon>
        <taxon>Burkholderiales</taxon>
        <taxon>Burkholderiaceae</taxon>
        <taxon>Pandoraea</taxon>
    </lineage>
</organism>
<dbReference type="Gene3D" id="3.10.450.50">
    <property type="match status" value="1"/>
</dbReference>
<keyword evidence="3" id="KW-1185">Reference proteome</keyword>
<evidence type="ECO:0000313" key="2">
    <source>
        <dbReference type="EMBL" id="VVE21206.1"/>
    </source>
</evidence>
<protein>
    <recommendedName>
        <fullName evidence="1">DUF4440 domain-containing protein</fullName>
    </recommendedName>
</protein>
<dbReference type="GeneID" id="300405158"/>
<dbReference type="EMBL" id="CABPSK010000003">
    <property type="protein sequence ID" value="VVE21206.1"/>
    <property type="molecule type" value="Genomic_DNA"/>
</dbReference>
<reference evidence="2 3" key="1">
    <citation type="submission" date="2019-08" db="EMBL/GenBank/DDBJ databases">
        <authorList>
            <person name="Peeters C."/>
        </authorList>
    </citation>
    <scope>NUCLEOTIDE SEQUENCE [LARGE SCALE GENOMIC DNA]</scope>
    <source>
        <strain evidence="2 3">LMG 31114</strain>
    </source>
</reference>